<evidence type="ECO:0000313" key="2">
    <source>
        <dbReference type="Proteomes" id="UP000594042"/>
    </source>
</evidence>
<dbReference type="RefSeq" id="WP_021931439.1">
    <property type="nucleotide sequence ID" value="NZ_AP023322.1"/>
</dbReference>
<organism evidence="1 2">
    <name type="scientific">Coprobacter secundus subsp. similis</name>
    <dbReference type="NCBI Taxonomy" id="2751153"/>
    <lineage>
        <taxon>Bacteria</taxon>
        <taxon>Pseudomonadati</taxon>
        <taxon>Bacteroidota</taxon>
        <taxon>Bacteroidia</taxon>
        <taxon>Bacteroidales</taxon>
        <taxon>Barnesiellaceae</taxon>
        <taxon>Coprobacter</taxon>
    </lineage>
</organism>
<proteinExistence type="predicted"/>
<gene>
    <name evidence="1" type="ORF">Cop2CBH44_12870</name>
</gene>
<dbReference type="KEGG" id="copr:Cop2CBH44_12870"/>
<reference evidence="2" key="1">
    <citation type="submission" date="2020-07" db="EMBL/GenBank/DDBJ databases">
        <title>Complete genome sequencing of Coprobacter sp. strain 2CBH44.</title>
        <authorList>
            <person name="Sakamoto M."/>
            <person name="Murakami T."/>
            <person name="Mori H."/>
        </authorList>
    </citation>
    <scope>NUCLEOTIDE SEQUENCE [LARGE SCALE GENOMIC DNA]</scope>
    <source>
        <strain evidence="2">2CBH44</strain>
    </source>
</reference>
<evidence type="ECO:0000313" key="1">
    <source>
        <dbReference type="EMBL" id="BCI62934.1"/>
    </source>
</evidence>
<sequence>MNENIYDKNIIEFVTVGVEFCSFIEQANETSRNAFTDTAIKILPLLYLKATLLPNCESRTDLSVEHFVTESIYEYIRSSISRIFGEHDSYLEVFQTDMQYSETPIIANISEDISDIYQDIKDFISIYSLGNEEATQEALVYCKENFISYWGQKLVNVLRALHNLHFSQNEDENDNVINYQNGNKHDFLTQQQNIWREEMDLDEWNKWNE</sequence>
<accession>A0A7G1HX03</accession>
<keyword evidence="2" id="KW-1185">Reference proteome</keyword>
<dbReference type="Pfam" id="PF16702">
    <property type="entry name" value="DUF5063"/>
    <property type="match status" value="1"/>
</dbReference>
<dbReference type="Proteomes" id="UP000594042">
    <property type="component" value="Chromosome"/>
</dbReference>
<dbReference type="InterPro" id="IPR032025">
    <property type="entry name" value="DUF5063"/>
</dbReference>
<protein>
    <submittedName>
        <fullName evidence="1">DUF5063 domain-containing protein</fullName>
    </submittedName>
</protein>
<dbReference type="Gene3D" id="1.20.120.1550">
    <property type="entry name" value="Protein of unknown function DUF5063"/>
    <property type="match status" value="1"/>
</dbReference>
<dbReference type="EMBL" id="AP023322">
    <property type="protein sequence ID" value="BCI62934.1"/>
    <property type="molecule type" value="Genomic_DNA"/>
</dbReference>
<dbReference type="AlphaFoldDB" id="A0A7G1HX03"/>
<dbReference type="InterPro" id="IPR038312">
    <property type="entry name" value="DUF5063_sf"/>
</dbReference>
<name>A0A7G1HX03_9BACT</name>